<evidence type="ECO:0000256" key="1">
    <source>
        <dbReference type="SAM" id="MobiDB-lite"/>
    </source>
</evidence>
<gene>
    <name evidence="3" type="ORF">FHT01_002263</name>
</gene>
<organism evidence="3 4">
    <name type="scientific">Sphingomonas japonica</name>
    <dbReference type="NCBI Taxonomy" id="511662"/>
    <lineage>
        <taxon>Bacteria</taxon>
        <taxon>Pseudomonadati</taxon>
        <taxon>Pseudomonadota</taxon>
        <taxon>Alphaproteobacteria</taxon>
        <taxon>Sphingomonadales</taxon>
        <taxon>Sphingomonadaceae</taxon>
        <taxon>Sphingomonas</taxon>
    </lineage>
</organism>
<evidence type="ECO:0000313" key="4">
    <source>
        <dbReference type="Proteomes" id="UP000788153"/>
    </source>
</evidence>
<feature type="region of interest" description="Disordered" evidence="1">
    <location>
        <begin position="26"/>
        <end position="50"/>
    </location>
</feature>
<evidence type="ECO:0000256" key="2">
    <source>
        <dbReference type="SAM" id="SignalP"/>
    </source>
</evidence>
<dbReference type="Proteomes" id="UP000788153">
    <property type="component" value="Unassembled WGS sequence"/>
</dbReference>
<reference evidence="3 4" key="1">
    <citation type="submission" date="2020-03" db="EMBL/GenBank/DDBJ databases">
        <title>Genomic Encyclopedia of Type Strains, Phase IV (KMG-IV): sequencing the most valuable type-strain genomes for metagenomic binning, comparative biology and taxonomic classification.</title>
        <authorList>
            <person name="Goeker M."/>
        </authorList>
    </citation>
    <scope>NUCLEOTIDE SEQUENCE [LARGE SCALE GENOMIC DNA]</scope>
    <source>
        <strain evidence="3 4">DSM 22753</strain>
    </source>
</reference>
<sequence length="263" mass="27248">MTASRRTMLLAAALLCAPLAACGGTPDTASDAETAGPVQRAPVSRPSPTEAAIAPADDAIDAKPAGNAAASHMETANPISCASERGQPAADRLARLCRSVSPATRPPCNAANSCALIEDEIARGCALFDDAADPMPGCDVDPKGEAAAVAVVRRFYSALAAHDYGTAWQQWGNDGPPGQTLDAFRRGYADTRSTKVTIGKVEPGSGGAGSIYQPVPVTVDSVLADGTRQRFFGEYVVRRVNGVDGASADQLRWHIDSATLRAR</sequence>
<comment type="caution">
    <text evidence="3">The sequence shown here is derived from an EMBL/GenBank/DDBJ whole genome shotgun (WGS) entry which is preliminary data.</text>
</comment>
<dbReference type="PROSITE" id="PS51318">
    <property type="entry name" value="TAT"/>
    <property type="match status" value="1"/>
</dbReference>
<evidence type="ECO:0008006" key="5">
    <source>
        <dbReference type="Google" id="ProtNLM"/>
    </source>
</evidence>
<feature type="signal peptide" evidence="2">
    <location>
        <begin position="1"/>
        <end position="23"/>
    </location>
</feature>
<proteinExistence type="predicted"/>
<dbReference type="EMBL" id="JAASQP010000001">
    <property type="protein sequence ID" value="NIJ24721.1"/>
    <property type="molecule type" value="Genomic_DNA"/>
</dbReference>
<evidence type="ECO:0000313" key="3">
    <source>
        <dbReference type="EMBL" id="NIJ24721.1"/>
    </source>
</evidence>
<dbReference type="InterPro" id="IPR006311">
    <property type="entry name" value="TAT_signal"/>
</dbReference>
<name>A0ABX0U2B6_9SPHN</name>
<feature type="chain" id="PRO_5046993570" description="Lipoprotein" evidence="2">
    <location>
        <begin position="24"/>
        <end position="263"/>
    </location>
</feature>
<keyword evidence="2" id="KW-0732">Signal</keyword>
<keyword evidence="4" id="KW-1185">Reference proteome</keyword>
<dbReference type="RefSeq" id="WP_243846719.1">
    <property type="nucleotide sequence ID" value="NZ_BAAAEV010000001.1"/>
</dbReference>
<accession>A0ABX0U2B6</accession>
<protein>
    <recommendedName>
        <fullName evidence="5">Lipoprotein</fullName>
    </recommendedName>
</protein>